<dbReference type="GO" id="GO:0016787">
    <property type="term" value="F:hydrolase activity"/>
    <property type="evidence" value="ECO:0007669"/>
    <property type="project" value="UniProtKB-KW"/>
</dbReference>
<dbReference type="InterPro" id="IPR050300">
    <property type="entry name" value="GDXG_lipolytic_enzyme"/>
</dbReference>
<protein>
    <submittedName>
        <fullName evidence="5">Alpha/beta hydrolase fold</fullName>
    </submittedName>
</protein>
<keyword evidence="2" id="KW-1133">Transmembrane helix</keyword>
<feature type="signal peptide" evidence="3">
    <location>
        <begin position="1"/>
        <end position="32"/>
    </location>
</feature>
<reference evidence="5" key="1">
    <citation type="submission" date="2020-04" db="EMBL/GenBank/DDBJ databases">
        <title>Hybrid Assembly of Korean Phytophthora infestans isolates.</title>
        <authorList>
            <person name="Prokchorchik M."/>
            <person name="Lee Y."/>
            <person name="Seo J."/>
            <person name="Cho J.-H."/>
            <person name="Park Y.-E."/>
            <person name="Jang D.-C."/>
            <person name="Im J.-S."/>
            <person name="Choi J.-G."/>
            <person name="Park H.-J."/>
            <person name="Lee G.-B."/>
            <person name="Lee Y.-G."/>
            <person name="Hong S.-Y."/>
            <person name="Cho K."/>
            <person name="Sohn K.H."/>
        </authorList>
    </citation>
    <scope>NUCLEOTIDE SEQUENCE</scope>
    <source>
        <strain evidence="5">KR_1_A1</strain>
        <strain evidence="6">KR_2_A2</strain>
    </source>
</reference>
<evidence type="ECO:0000256" key="3">
    <source>
        <dbReference type="SAM" id="SignalP"/>
    </source>
</evidence>
<feature type="domain" description="Alpha/beta hydrolase fold-3" evidence="4">
    <location>
        <begin position="182"/>
        <end position="403"/>
    </location>
</feature>
<keyword evidence="3" id="KW-0732">Signal</keyword>
<dbReference type="AlphaFoldDB" id="A0A833VWS9"/>
<dbReference type="Proteomes" id="UP000602510">
    <property type="component" value="Unassembled WGS sequence"/>
</dbReference>
<sequence>MKNSTSTSELQKCQRRLLQLLLLAFLLWLVANQEQRREYHSLVTNGVCGVVVVLFLLESSRSLCRTPMETARFLVQISRTLGSTTVQFVSRGFKPKFSKWTLRFELVRGVMHDAATMFGDRMVDPIQAPVVRWHSELFGSFMGWFALRRYDLQLQSVHYNGLEHLWVKSSFSSTKDRKRLVMLFYHGGGYSVLSPRMYIPFCCELLDAVKRKMSLQTSGEDITVDLFMANYRKIPEYPFPAPAEDAVAMYEYLLQHEKLEPSQIILVGDSAGGGLVMSTLLRVRDGKSSWKPKLPLPLAAIVACPLADLTGDDGKNKAPNCVLSPSIIAASVETYRPSGKNPLEWADASPVHCDLQGLPPILLQAASFDYLFAHSRRLAAKAKADGVTNWEIDIHDGVVHVFMVFPSFVLPYARVGIQKMAQYAAKKFLTSPIMQGNPNKVLETETAPTKQIVPPAAA</sequence>
<evidence type="ECO:0000313" key="7">
    <source>
        <dbReference type="Proteomes" id="UP000602510"/>
    </source>
</evidence>
<dbReference type="PANTHER" id="PTHR48081:SF8">
    <property type="entry name" value="ALPHA_BETA HYDROLASE FOLD-3 DOMAIN-CONTAINING PROTEIN-RELATED"/>
    <property type="match status" value="1"/>
</dbReference>
<dbReference type="InterPro" id="IPR029058">
    <property type="entry name" value="AB_hydrolase_fold"/>
</dbReference>
<dbReference type="PANTHER" id="PTHR48081">
    <property type="entry name" value="AB HYDROLASE SUPERFAMILY PROTEIN C4A8.06C"/>
    <property type="match status" value="1"/>
</dbReference>
<accession>A0A833VWS9</accession>
<keyword evidence="2" id="KW-0472">Membrane</keyword>
<dbReference type="Proteomes" id="UP000704712">
    <property type="component" value="Unassembled WGS sequence"/>
</dbReference>
<evidence type="ECO:0000259" key="4">
    <source>
        <dbReference type="Pfam" id="PF07859"/>
    </source>
</evidence>
<gene>
    <name evidence="5" type="ORF">GN244_ATG16077</name>
    <name evidence="6" type="ORF">GN958_ATG01038</name>
</gene>
<name>A0A833VWS9_PHYIN</name>
<dbReference type="Gene3D" id="3.40.50.1820">
    <property type="entry name" value="alpha/beta hydrolase"/>
    <property type="match status" value="1"/>
</dbReference>
<evidence type="ECO:0000313" key="5">
    <source>
        <dbReference type="EMBL" id="KAF4032029.1"/>
    </source>
</evidence>
<dbReference type="Pfam" id="PF07859">
    <property type="entry name" value="Abhydrolase_3"/>
    <property type="match status" value="1"/>
</dbReference>
<evidence type="ECO:0000256" key="1">
    <source>
        <dbReference type="ARBA" id="ARBA00022801"/>
    </source>
</evidence>
<feature type="transmembrane region" description="Helical" evidence="2">
    <location>
        <begin position="42"/>
        <end position="58"/>
    </location>
</feature>
<keyword evidence="1 5" id="KW-0378">Hydrolase</keyword>
<dbReference type="EMBL" id="JAACNO010000141">
    <property type="protein sequence ID" value="KAF4149779.1"/>
    <property type="molecule type" value="Genomic_DNA"/>
</dbReference>
<dbReference type="EMBL" id="WSZM01000516">
    <property type="protein sequence ID" value="KAF4032029.1"/>
    <property type="molecule type" value="Genomic_DNA"/>
</dbReference>
<keyword evidence="7" id="KW-1185">Reference proteome</keyword>
<comment type="caution">
    <text evidence="5">The sequence shown here is derived from an EMBL/GenBank/DDBJ whole genome shotgun (WGS) entry which is preliminary data.</text>
</comment>
<evidence type="ECO:0000313" key="6">
    <source>
        <dbReference type="EMBL" id="KAF4149779.1"/>
    </source>
</evidence>
<feature type="chain" id="PRO_5032473199" evidence="3">
    <location>
        <begin position="33"/>
        <end position="458"/>
    </location>
</feature>
<dbReference type="InterPro" id="IPR013094">
    <property type="entry name" value="AB_hydrolase_3"/>
</dbReference>
<keyword evidence="2" id="KW-0812">Transmembrane</keyword>
<dbReference type="SUPFAM" id="SSF53474">
    <property type="entry name" value="alpha/beta-Hydrolases"/>
    <property type="match status" value="1"/>
</dbReference>
<organism evidence="5 7">
    <name type="scientific">Phytophthora infestans</name>
    <name type="common">Potato late blight agent</name>
    <name type="synonym">Botrytis infestans</name>
    <dbReference type="NCBI Taxonomy" id="4787"/>
    <lineage>
        <taxon>Eukaryota</taxon>
        <taxon>Sar</taxon>
        <taxon>Stramenopiles</taxon>
        <taxon>Oomycota</taxon>
        <taxon>Peronosporomycetes</taxon>
        <taxon>Peronosporales</taxon>
        <taxon>Peronosporaceae</taxon>
        <taxon>Phytophthora</taxon>
    </lineage>
</organism>
<proteinExistence type="predicted"/>
<evidence type="ECO:0000256" key="2">
    <source>
        <dbReference type="SAM" id="Phobius"/>
    </source>
</evidence>